<proteinExistence type="predicted"/>
<accession>A0ABR1LBQ0</accession>
<feature type="compositionally biased region" description="Polar residues" evidence="1">
    <location>
        <begin position="260"/>
        <end position="283"/>
    </location>
</feature>
<evidence type="ECO:0000313" key="2">
    <source>
        <dbReference type="EMBL" id="KAK7532663.1"/>
    </source>
</evidence>
<organism evidence="2 3">
    <name type="scientific">Phyllosticta citricarpa</name>
    <dbReference type="NCBI Taxonomy" id="55181"/>
    <lineage>
        <taxon>Eukaryota</taxon>
        <taxon>Fungi</taxon>
        <taxon>Dikarya</taxon>
        <taxon>Ascomycota</taxon>
        <taxon>Pezizomycotina</taxon>
        <taxon>Dothideomycetes</taxon>
        <taxon>Dothideomycetes incertae sedis</taxon>
        <taxon>Botryosphaeriales</taxon>
        <taxon>Phyllostictaceae</taxon>
        <taxon>Phyllosticta</taxon>
    </lineage>
</organism>
<gene>
    <name evidence="2" type="ORF">IWX46DRAFT_669741</name>
</gene>
<feature type="region of interest" description="Disordered" evidence="1">
    <location>
        <begin position="231"/>
        <end position="324"/>
    </location>
</feature>
<reference evidence="2 3" key="1">
    <citation type="submission" date="2024-04" db="EMBL/GenBank/DDBJ databases">
        <title>Phyllosticta paracitricarpa is synonymous to the EU quarantine fungus P. citricarpa based on phylogenomic analyses.</title>
        <authorList>
            <consortium name="Lawrence Berkeley National Laboratory"/>
            <person name="Van Ingen-Buijs V.A."/>
            <person name="Van Westerhoven A.C."/>
            <person name="Haridas S."/>
            <person name="Skiadas P."/>
            <person name="Martin F."/>
            <person name="Groenewald J.Z."/>
            <person name="Crous P.W."/>
            <person name="Seidl M.F."/>
        </authorList>
    </citation>
    <scope>NUCLEOTIDE SEQUENCE [LARGE SCALE GENOMIC DNA]</scope>
    <source>
        <strain evidence="2 3">CBS 122670</strain>
    </source>
</reference>
<comment type="caution">
    <text evidence="2">The sequence shown here is derived from an EMBL/GenBank/DDBJ whole genome shotgun (WGS) entry which is preliminary data.</text>
</comment>
<dbReference type="EMBL" id="JBBPDW010000050">
    <property type="protein sequence ID" value="KAK7532663.1"/>
    <property type="molecule type" value="Genomic_DNA"/>
</dbReference>
<keyword evidence="3" id="KW-1185">Reference proteome</keyword>
<evidence type="ECO:0000313" key="3">
    <source>
        <dbReference type="Proteomes" id="UP001365128"/>
    </source>
</evidence>
<name>A0ABR1LBQ0_9PEZI</name>
<protein>
    <submittedName>
        <fullName evidence="2">Uncharacterized protein</fullName>
    </submittedName>
</protein>
<dbReference type="Proteomes" id="UP001365128">
    <property type="component" value="Unassembled WGS sequence"/>
</dbReference>
<sequence>MLLVIPKKNDDGKPFTGKIAKNCLKAKDMNKPHFSGSTKPPSTLKLFEENTRIALSRIQMMMRRRGRELSASTGPQPKPMAVRKASTCRNKTFQVVSVLPCSLISQRASKTPSAGVSNNQVFERMSIEHTDTFQLALLGNVVELKGRFIEQAAAHMHRHGAAALDQAQKVFHREVWSTVSLGFGFKMEEIAHLRSMASRGIFEVEVVGSLEDPRTRGKKIGGCRRLKTAGVRWLKKRSQTPAPNKAAKTKHATDGGPPALTQTLIEHAQSTNDDPNQTPQNKNLDPDSIGTIITLPQNSPSRRHHTPNSSSSSSDDSLHLPIKT</sequence>
<evidence type="ECO:0000256" key="1">
    <source>
        <dbReference type="SAM" id="MobiDB-lite"/>
    </source>
</evidence>